<dbReference type="Proteomes" id="UP000298663">
    <property type="component" value="Unassembled WGS sequence"/>
</dbReference>
<evidence type="ECO:0000313" key="2">
    <source>
        <dbReference type="EMBL" id="TKR71736.1"/>
    </source>
</evidence>
<reference evidence="2 3" key="1">
    <citation type="journal article" date="2015" name="Genome Biol.">
        <title>Comparative genomics of Steinernema reveals deeply conserved gene regulatory networks.</title>
        <authorList>
            <person name="Dillman A.R."/>
            <person name="Macchietto M."/>
            <person name="Porter C.F."/>
            <person name="Rogers A."/>
            <person name="Williams B."/>
            <person name="Antoshechkin I."/>
            <person name="Lee M.M."/>
            <person name="Goodwin Z."/>
            <person name="Lu X."/>
            <person name="Lewis E.E."/>
            <person name="Goodrich-Blair H."/>
            <person name="Stock S.P."/>
            <person name="Adams B.J."/>
            <person name="Sternberg P.W."/>
            <person name="Mortazavi A."/>
        </authorList>
    </citation>
    <scope>NUCLEOTIDE SEQUENCE [LARGE SCALE GENOMIC DNA]</scope>
    <source>
        <strain evidence="2 3">ALL</strain>
    </source>
</reference>
<feature type="region of interest" description="Disordered" evidence="1">
    <location>
        <begin position="120"/>
        <end position="164"/>
    </location>
</feature>
<keyword evidence="3" id="KW-1185">Reference proteome</keyword>
<accession>A0A4U5MPZ4</accession>
<evidence type="ECO:0000256" key="1">
    <source>
        <dbReference type="SAM" id="MobiDB-lite"/>
    </source>
</evidence>
<sequence>MAAAMKMGGFRIDDLLEKKLQDEEIQEIEGTEEEKEGEGEEEAKDEENEDEEEEENDEDEEMESESEASGEQASNSEDKTLSIWQDLNRNTESIDTSSFCPQKRAKFTRHRSRILVDPLAPESPVFGCGKPARGPKLSPHLQQDAREPRAHDQFPNADARSASSGQLHVGLPIRRPTNAAQSISRLAALALQPTAAADAPFGLRRTFQAAASDGSSCRSFALPTDDFFGANSTRFDAEQVECEEISM</sequence>
<name>A0A4U5MPZ4_STECR</name>
<feature type="region of interest" description="Disordered" evidence="1">
    <location>
        <begin position="1"/>
        <end position="103"/>
    </location>
</feature>
<organism evidence="2 3">
    <name type="scientific">Steinernema carpocapsae</name>
    <name type="common">Entomopathogenic nematode</name>
    <dbReference type="NCBI Taxonomy" id="34508"/>
    <lineage>
        <taxon>Eukaryota</taxon>
        <taxon>Metazoa</taxon>
        <taxon>Ecdysozoa</taxon>
        <taxon>Nematoda</taxon>
        <taxon>Chromadorea</taxon>
        <taxon>Rhabditida</taxon>
        <taxon>Tylenchina</taxon>
        <taxon>Panagrolaimomorpha</taxon>
        <taxon>Strongyloidoidea</taxon>
        <taxon>Steinernematidae</taxon>
        <taxon>Steinernema</taxon>
    </lineage>
</organism>
<feature type="compositionally biased region" description="Polar residues" evidence="1">
    <location>
        <begin position="82"/>
        <end position="100"/>
    </location>
</feature>
<evidence type="ECO:0000313" key="3">
    <source>
        <dbReference type="Proteomes" id="UP000298663"/>
    </source>
</evidence>
<feature type="compositionally biased region" description="Basic and acidic residues" evidence="1">
    <location>
        <begin position="143"/>
        <end position="152"/>
    </location>
</feature>
<comment type="caution">
    <text evidence="2">The sequence shown here is derived from an EMBL/GenBank/DDBJ whole genome shotgun (WGS) entry which is preliminary data.</text>
</comment>
<protein>
    <submittedName>
        <fullName evidence="2">Uncharacterized protein</fullName>
    </submittedName>
</protein>
<feature type="compositionally biased region" description="Acidic residues" evidence="1">
    <location>
        <begin position="23"/>
        <end position="68"/>
    </location>
</feature>
<feature type="compositionally biased region" description="Basic and acidic residues" evidence="1">
    <location>
        <begin position="11"/>
        <end position="22"/>
    </location>
</feature>
<proteinExistence type="predicted"/>
<reference evidence="2 3" key="2">
    <citation type="journal article" date="2019" name="G3 (Bethesda)">
        <title>Hybrid Assembly of the Genome of the Entomopathogenic Nematode Steinernema carpocapsae Identifies the X-Chromosome.</title>
        <authorList>
            <person name="Serra L."/>
            <person name="Macchietto M."/>
            <person name="Macias-Munoz A."/>
            <person name="McGill C.J."/>
            <person name="Rodriguez I.M."/>
            <person name="Rodriguez B."/>
            <person name="Murad R."/>
            <person name="Mortazavi A."/>
        </authorList>
    </citation>
    <scope>NUCLEOTIDE SEQUENCE [LARGE SCALE GENOMIC DNA]</scope>
    <source>
        <strain evidence="2 3">ALL</strain>
    </source>
</reference>
<dbReference type="AlphaFoldDB" id="A0A4U5MPZ4"/>
<gene>
    <name evidence="2" type="ORF">L596_019285</name>
</gene>
<dbReference type="EMBL" id="AZBU02000006">
    <property type="protein sequence ID" value="TKR71736.1"/>
    <property type="molecule type" value="Genomic_DNA"/>
</dbReference>